<dbReference type="AlphaFoldDB" id="A0A545UFC6"/>
<keyword evidence="2" id="KW-1185">Reference proteome</keyword>
<dbReference type="RefSeq" id="WP_142892602.1">
    <property type="nucleotide sequence ID" value="NZ_ML660162.1"/>
</dbReference>
<sequence length="149" mass="17113">MTNIQLENKAIDTLIADFFSVFDNRSGQVPDLNKLRKLMIPEALIIKNCDSNTEVFNIDAFIKPREILLTSGELVEFFEEEVSAKTDIFGDIAQRFCVYKKSGETKGETFEIYGKKTIQLIKVGEKWMITSVAWTDETENLKIETSFRK</sequence>
<dbReference type="Proteomes" id="UP000315439">
    <property type="component" value="Unassembled WGS sequence"/>
</dbReference>
<evidence type="ECO:0000313" key="1">
    <source>
        <dbReference type="EMBL" id="TQV88093.1"/>
    </source>
</evidence>
<name>A0A545UFC6_9GAMM</name>
<dbReference type="Gene3D" id="3.10.450.50">
    <property type="match status" value="1"/>
</dbReference>
<organism evidence="1 2">
    <name type="scientific">Aliikangiella coralliicola</name>
    <dbReference type="NCBI Taxonomy" id="2592383"/>
    <lineage>
        <taxon>Bacteria</taxon>
        <taxon>Pseudomonadati</taxon>
        <taxon>Pseudomonadota</taxon>
        <taxon>Gammaproteobacteria</taxon>
        <taxon>Oceanospirillales</taxon>
        <taxon>Pleioneaceae</taxon>
        <taxon>Aliikangiella</taxon>
    </lineage>
</organism>
<dbReference type="InterPro" id="IPR032710">
    <property type="entry name" value="NTF2-like_dom_sf"/>
</dbReference>
<protein>
    <submittedName>
        <fullName evidence="1">Nuclear transport factor 2 family protein</fullName>
    </submittedName>
</protein>
<comment type="caution">
    <text evidence="1">The sequence shown here is derived from an EMBL/GenBank/DDBJ whole genome shotgun (WGS) entry which is preliminary data.</text>
</comment>
<dbReference type="SUPFAM" id="SSF54427">
    <property type="entry name" value="NTF2-like"/>
    <property type="match status" value="1"/>
</dbReference>
<dbReference type="EMBL" id="VIKS01000004">
    <property type="protein sequence ID" value="TQV88093.1"/>
    <property type="molecule type" value="Genomic_DNA"/>
</dbReference>
<dbReference type="OrthoDB" id="8754772at2"/>
<evidence type="ECO:0000313" key="2">
    <source>
        <dbReference type="Proteomes" id="UP000315439"/>
    </source>
</evidence>
<proteinExistence type="predicted"/>
<accession>A0A545UFC6</accession>
<gene>
    <name evidence="1" type="ORF">FLL46_06075</name>
</gene>
<reference evidence="1 2" key="1">
    <citation type="submission" date="2019-07" db="EMBL/GenBank/DDBJ databases">
        <title>Draft genome for Aliikangiella sp. M105.</title>
        <authorList>
            <person name="Wang G."/>
        </authorList>
    </citation>
    <scope>NUCLEOTIDE SEQUENCE [LARGE SCALE GENOMIC DNA]</scope>
    <source>
        <strain evidence="1 2">M105</strain>
    </source>
</reference>